<dbReference type="EMBL" id="LK052940">
    <property type="protein sequence ID" value="CDR41045.1"/>
    <property type="molecule type" value="Genomic_DNA"/>
</dbReference>
<dbReference type="PANTHER" id="PTHR10434">
    <property type="entry name" value="1-ACYL-SN-GLYCEROL-3-PHOSPHATE ACYLTRANSFERASE"/>
    <property type="match status" value="1"/>
</dbReference>
<feature type="transmembrane region" description="Helical" evidence="6">
    <location>
        <begin position="38"/>
        <end position="56"/>
    </location>
</feature>
<dbReference type="Pfam" id="PF01553">
    <property type="entry name" value="Acyltransferase"/>
    <property type="match status" value="1"/>
</dbReference>
<gene>
    <name evidence="8" type="ORF">RHTO0S_05e11122g</name>
</gene>
<keyword evidence="2 4" id="KW-0808">Transferase</keyword>
<keyword evidence="6" id="KW-0812">Transmembrane</keyword>
<keyword evidence="4" id="KW-0443">Lipid metabolism</keyword>
<evidence type="ECO:0000256" key="1">
    <source>
        <dbReference type="ARBA" id="ARBA00008655"/>
    </source>
</evidence>
<comment type="similarity">
    <text evidence="1 4">Belongs to the 1-acyl-sn-glycerol-3-phosphate acyltransferase family.</text>
</comment>
<dbReference type="GO" id="GO:0016020">
    <property type="term" value="C:membrane"/>
    <property type="evidence" value="ECO:0007669"/>
    <property type="project" value="InterPro"/>
</dbReference>
<dbReference type="AlphaFoldDB" id="A0A061ATV1"/>
<comment type="domain">
    <text evidence="4">The HXXXXD motif is essential for acyltransferase activity and may constitute the binding site for the phosphate moiety of the glycerol-3-phosphate.</text>
</comment>
<keyword evidence="6" id="KW-1133">Transmembrane helix</keyword>
<protein>
    <recommendedName>
        <fullName evidence="4">1-acyl-sn-glycerol-3-phosphate acyltransferase</fullName>
        <ecNumber evidence="4">2.3.1.51</ecNumber>
    </recommendedName>
</protein>
<comment type="catalytic activity">
    <reaction evidence="4">
        <text>a 1-acyl-sn-glycero-3-phosphate + an acyl-CoA = a 1,2-diacyl-sn-glycero-3-phosphate + CoA</text>
        <dbReference type="Rhea" id="RHEA:19709"/>
        <dbReference type="ChEBI" id="CHEBI:57287"/>
        <dbReference type="ChEBI" id="CHEBI:57970"/>
        <dbReference type="ChEBI" id="CHEBI:58342"/>
        <dbReference type="ChEBI" id="CHEBI:58608"/>
        <dbReference type="EC" id="2.3.1.51"/>
    </reaction>
</comment>
<organism evidence="8">
    <name type="scientific">Rhodotorula toruloides</name>
    <name type="common">Yeast</name>
    <name type="synonym">Rhodosporidium toruloides</name>
    <dbReference type="NCBI Taxonomy" id="5286"/>
    <lineage>
        <taxon>Eukaryota</taxon>
        <taxon>Fungi</taxon>
        <taxon>Dikarya</taxon>
        <taxon>Basidiomycota</taxon>
        <taxon>Pucciniomycotina</taxon>
        <taxon>Microbotryomycetes</taxon>
        <taxon>Sporidiobolales</taxon>
        <taxon>Sporidiobolaceae</taxon>
        <taxon>Rhodotorula</taxon>
    </lineage>
</organism>
<evidence type="ECO:0000259" key="7">
    <source>
        <dbReference type="SMART" id="SM00563"/>
    </source>
</evidence>
<dbReference type="GO" id="GO:0005783">
    <property type="term" value="C:endoplasmic reticulum"/>
    <property type="evidence" value="ECO:0007669"/>
    <property type="project" value="TreeGrafter"/>
</dbReference>
<feature type="transmembrane region" description="Helical" evidence="6">
    <location>
        <begin position="62"/>
        <end position="84"/>
    </location>
</feature>
<accession>A0A061ATV1</accession>
<dbReference type="GO" id="GO:0006654">
    <property type="term" value="P:phosphatidic acid biosynthetic process"/>
    <property type="evidence" value="ECO:0007669"/>
    <property type="project" value="TreeGrafter"/>
</dbReference>
<dbReference type="InterPro" id="IPR002123">
    <property type="entry name" value="Plipid/glycerol_acylTrfase"/>
</dbReference>
<dbReference type="PANTHER" id="PTHR10434:SF11">
    <property type="entry name" value="1-ACYL-SN-GLYCEROL-3-PHOSPHATE ACYLTRANSFERASE"/>
    <property type="match status" value="1"/>
</dbReference>
<dbReference type="SMART" id="SM00563">
    <property type="entry name" value="PlsC"/>
    <property type="match status" value="1"/>
</dbReference>
<evidence type="ECO:0000256" key="5">
    <source>
        <dbReference type="SAM" id="MobiDB-lite"/>
    </source>
</evidence>
<evidence type="ECO:0000256" key="3">
    <source>
        <dbReference type="ARBA" id="ARBA00023315"/>
    </source>
</evidence>
<feature type="domain" description="Phospholipid/glycerol acyltransferase" evidence="7">
    <location>
        <begin position="129"/>
        <end position="246"/>
    </location>
</feature>
<sequence>MPSPLSRWLPVIAFWTFPLLAMLSVSPSLRTFLLSRPTLTYALASVLPTIMLSRFVAPIRYYLRLTTFLVGLAANAMFGAIMALPMSLVGKGKDNQWLVARSFVNTVAPLVGVKFRVEGRENLDKANPAVLVGNHQTMVDILYLGAVFPKGTSVMAKRELQWTPILGQWMTLSKAVFVNRAKREDAVKVFAKVAAKMKKNSLSLWIFAEGTRSASPTPSLLPFKKGAFHLAVQAGLPVVPIVCENYAHVYHAKARRFNDGEIVVRVLEPISTEGYTSSSADIAHLTELTRDRMLEAIEDLGRKRQEQLRLAGHGQGQGQGEREALLAGRESTSGETASARIEAPSE</sequence>
<keyword evidence="4" id="KW-0594">Phospholipid biosynthesis</keyword>
<reference evidence="8" key="1">
    <citation type="journal article" date="2014" name="Genome Announc.">
        <title>Draft genome sequence of Rhodosporidium toruloides CECT1137, an oleaginous yeast of biotechnological interest.</title>
        <authorList>
            <person name="Morin N."/>
            <person name="Calcas X."/>
            <person name="Devillers H."/>
            <person name="Durrens P."/>
            <person name="Sherman D.J."/>
            <person name="Nicaud J.-M."/>
            <person name="Neuveglise C."/>
        </authorList>
    </citation>
    <scope>NUCLEOTIDE SEQUENCE</scope>
    <source>
        <strain evidence="8">CECT1137</strain>
    </source>
</reference>
<evidence type="ECO:0000256" key="6">
    <source>
        <dbReference type="SAM" id="Phobius"/>
    </source>
</evidence>
<dbReference type="SUPFAM" id="SSF69593">
    <property type="entry name" value="Glycerol-3-phosphate (1)-acyltransferase"/>
    <property type="match status" value="1"/>
</dbReference>
<evidence type="ECO:0000313" key="8">
    <source>
        <dbReference type="EMBL" id="CDR41045.1"/>
    </source>
</evidence>
<keyword evidence="6" id="KW-0472">Membrane</keyword>
<keyword evidence="3 4" id="KW-0012">Acyltransferase</keyword>
<dbReference type="OrthoDB" id="202234at2759"/>
<keyword evidence="4" id="KW-1208">Phospholipid metabolism</keyword>
<dbReference type="EC" id="2.3.1.51" evidence="4"/>
<proteinExistence type="inferred from homology"/>
<dbReference type="NCBIfam" id="TIGR00530">
    <property type="entry name" value="AGP_acyltrn"/>
    <property type="match status" value="1"/>
</dbReference>
<feature type="transmembrane region" description="Helical" evidence="6">
    <location>
        <begin position="6"/>
        <end position="26"/>
    </location>
</feature>
<evidence type="ECO:0000256" key="4">
    <source>
        <dbReference type="RuleBase" id="RU361267"/>
    </source>
</evidence>
<name>A0A061ATV1_RHOTO</name>
<dbReference type="InterPro" id="IPR004552">
    <property type="entry name" value="AGP_acyltrans"/>
</dbReference>
<evidence type="ECO:0000256" key="2">
    <source>
        <dbReference type="ARBA" id="ARBA00022679"/>
    </source>
</evidence>
<dbReference type="CDD" id="cd07989">
    <property type="entry name" value="LPLAT_AGPAT-like"/>
    <property type="match status" value="1"/>
</dbReference>
<feature type="region of interest" description="Disordered" evidence="5">
    <location>
        <begin position="305"/>
        <end position="346"/>
    </location>
</feature>
<dbReference type="GO" id="GO:0003841">
    <property type="term" value="F:1-acylglycerol-3-phosphate O-acyltransferase activity"/>
    <property type="evidence" value="ECO:0007669"/>
    <property type="project" value="UniProtKB-UniRule"/>
</dbReference>
<keyword evidence="4" id="KW-0444">Lipid biosynthesis</keyword>